<dbReference type="Proteomes" id="UP000177300">
    <property type="component" value="Unassembled WGS sequence"/>
</dbReference>
<accession>A0A1F5IA22</accession>
<keyword evidence="1" id="KW-0472">Membrane</keyword>
<comment type="caution">
    <text evidence="2">The sequence shown here is derived from an EMBL/GenBank/DDBJ whole genome shotgun (WGS) entry which is preliminary data.</text>
</comment>
<evidence type="ECO:0008006" key="4">
    <source>
        <dbReference type="Google" id="ProtNLM"/>
    </source>
</evidence>
<evidence type="ECO:0000313" key="3">
    <source>
        <dbReference type="Proteomes" id="UP000177300"/>
    </source>
</evidence>
<protein>
    <recommendedName>
        <fullName evidence="4">DUF4082 domain-containing protein</fullName>
    </recommendedName>
</protein>
<dbReference type="AlphaFoldDB" id="A0A1F5IA22"/>
<feature type="transmembrane region" description="Helical" evidence="1">
    <location>
        <begin position="33"/>
        <end position="57"/>
    </location>
</feature>
<keyword evidence="1" id="KW-0812">Transmembrane</keyword>
<proteinExistence type="predicted"/>
<dbReference type="EMBL" id="MFBY01000040">
    <property type="protein sequence ID" value="OGE13238.1"/>
    <property type="molecule type" value="Genomic_DNA"/>
</dbReference>
<sequence>MKVSMKNLKLVLNFHTFSIFNFPFSIFKSGQSLIEILIAMALVTILLPAILTGLVASREGKAQEDQRLTATALLRESEEVVRSVREKGWEHITSPGIYHPGTEYRISICPFSGCSVSPPIPPFTSYTGQADNSGNLNAVFSPTTNQAAFEVWITRTPGSLCSGLGCFAVGKIDSISFSGLTDGINYTISVCSQQNCISGQNYSQFNGQSTSGVLDATFAYAPSFTGAAVFEVWIQQPPPPGCSGLACFGFTFANINALTISGLDSSQVWSLAPGAETISGFTRQIEISNVNRDSSGNVTETGGTLDSSTKKITSSVSWDTPVTSSVESTTYLQRHLQNTAWEQTTDIHFNAGTHNGTRTVGTGNAASVELDPTSSTGVEYGNQFLVDSVGPMVWLITPGIRNNIRFTAQNSKTVDRIRIYVHNIVGTSPTYRVGIQSDVSNNPSGTFLGSATFQPTSTGWYSINISNAAIVSGGTYHIVVQYETGSIGFGNYIQLRQSTPLNRLYPFDNKVDLEANTGYFSGSSWQYSNNQPIYALEFTDSSFEGNPYETGDEFQTYGSIVHGEQFTVPNAITVSDINWLVRKRVAQNPQGPLKVILQNITTATTLADANIVTSGTVSQTYQYYKYTFNPPIQLLPGNTYRVYVSAPNVSEARAYMIKRVQNSTAQELNSINFDGVNSIYYVTGYGAIPYWDAAGWFFTVQSGGSGSGTFTSQIFDAEQEVAFNNITWSETLPNPNTNIQLQISVDNAPFMGPTGTTSFYDSPGAIPLNSTLGQRIQFRANLSGPGAVTPTLHDVSINYSP</sequence>
<gene>
    <name evidence="2" type="ORF">A3G14_00495</name>
</gene>
<evidence type="ECO:0000313" key="2">
    <source>
        <dbReference type="EMBL" id="OGE13238.1"/>
    </source>
</evidence>
<keyword evidence="1" id="KW-1133">Transmembrane helix</keyword>
<reference evidence="2 3" key="1">
    <citation type="journal article" date="2016" name="Nat. Commun.">
        <title>Thousands of microbial genomes shed light on interconnected biogeochemical processes in an aquifer system.</title>
        <authorList>
            <person name="Anantharaman K."/>
            <person name="Brown C.T."/>
            <person name="Hug L.A."/>
            <person name="Sharon I."/>
            <person name="Castelle C.J."/>
            <person name="Probst A.J."/>
            <person name="Thomas B.C."/>
            <person name="Singh A."/>
            <person name="Wilkins M.J."/>
            <person name="Karaoz U."/>
            <person name="Brodie E.L."/>
            <person name="Williams K.H."/>
            <person name="Hubbard S.S."/>
            <person name="Banfield J.F."/>
        </authorList>
    </citation>
    <scope>NUCLEOTIDE SEQUENCE [LARGE SCALE GENOMIC DNA]</scope>
</reference>
<organism evidence="2 3">
    <name type="scientific">Candidatus Curtissbacteria bacterium RIFCSPLOWO2_12_FULL_38_9</name>
    <dbReference type="NCBI Taxonomy" id="1797735"/>
    <lineage>
        <taxon>Bacteria</taxon>
        <taxon>Candidatus Curtissiibacteriota</taxon>
    </lineage>
</organism>
<name>A0A1F5IA22_9BACT</name>
<evidence type="ECO:0000256" key="1">
    <source>
        <dbReference type="SAM" id="Phobius"/>
    </source>
</evidence>